<reference evidence="4" key="1">
    <citation type="submission" date="2024-03" db="EMBL/GenBank/DDBJ databases">
        <title>WGS assembly of Saponaria officinalis var. Norfolk2.</title>
        <authorList>
            <person name="Jenkins J."/>
            <person name="Shu S."/>
            <person name="Grimwood J."/>
            <person name="Barry K."/>
            <person name="Goodstein D."/>
            <person name="Schmutz J."/>
            <person name="Leebens-Mack J."/>
            <person name="Osbourn A."/>
        </authorList>
    </citation>
    <scope>NUCLEOTIDE SEQUENCE [LARGE SCALE GENOMIC DNA]</scope>
    <source>
        <strain evidence="4">JIC</strain>
    </source>
</reference>
<evidence type="ECO:0000256" key="1">
    <source>
        <dbReference type="ARBA" id="ARBA00007692"/>
    </source>
</evidence>
<evidence type="ECO:0000313" key="5">
    <source>
        <dbReference type="Proteomes" id="UP001443914"/>
    </source>
</evidence>
<comment type="caution">
    <text evidence="4">The sequence shown here is derived from an EMBL/GenBank/DDBJ whole genome shotgun (WGS) entry which is preliminary data.</text>
</comment>
<dbReference type="SMART" id="SM00733">
    <property type="entry name" value="Mterf"/>
    <property type="match status" value="10"/>
</dbReference>
<dbReference type="InterPro" id="IPR003690">
    <property type="entry name" value="MTERF"/>
</dbReference>
<dbReference type="Proteomes" id="UP001443914">
    <property type="component" value="Unassembled WGS sequence"/>
</dbReference>
<dbReference type="FunFam" id="1.25.70.10:FF:000015">
    <property type="entry name" value="Mitochondrial transcription termination factor family protein"/>
    <property type="match status" value="1"/>
</dbReference>
<dbReference type="PANTHER" id="PTHR13068">
    <property type="entry name" value="CGI-12 PROTEIN-RELATED"/>
    <property type="match status" value="1"/>
</dbReference>
<evidence type="ECO:0000256" key="2">
    <source>
        <dbReference type="ARBA" id="ARBA00022472"/>
    </source>
</evidence>
<proteinExistence type="inferred from homology"/>
<dbReference type="InterPro" id="IPR038538">
    <property type="entry name" value="MTERF_sf"/>
</dbReference>
<accession>A0AAW1LDY2</accession>
<comment type="similarity">
    <text evidence="1">Belongs to the mTERF family.</text>
</comment>
<evidence type="ECO:0000313" key="4">
    <source>
        <dbReference type="EMBL" id="KAK9734118.1"/>
    </source>
</evidence>
<evidence type="ECO:0000256" key="3">
    <source>
        <dbReference type="ARBA" id="ARBA00022946"/>
    </source>
</evidence>
<keyword evidence="2" id="KW-0806">Transcription termination</keyword>
<organism evidence="4 5">
    <name type="scientific">Saponaria officinalis</name>
    <name type="common">Common soapwort</name>
    <name type="synonym">Lychnis saponaria</name>
    <dbReference type="NCBI Taxonomy" id="3572"/>
    <lineage>
        <taxon>Eukaryota</taxon>
        <taxon>Viridiplantae</taxon>
        <taxon>Streptophyta</taxon>
        <taxon>Embryophyta</taxon>
        <taxon>Tracheophyta</taxon>
        <taxon>Spermatophyta</taxon>
        <taxon>Magnoliopsida</taxon>
        <taxon>eudicotyledons</taxon>
        <taxon>Gunneridae</taxon>
        <taxon>Pentapetalae</taxon>
        <taxon>Caryophyllales</taxon>
        <taxon>Caryophyllaceae</taxon>
        <taxon>Caryophylleae</taxon>
        <taxon>Saponaria</taxon>
    </lineage>
</organism>
<keyword evidence="2" id="KW-0805">Transcription regulation</keyword>
<keyword evidence="3" id="KW-0809">Transit peptide</keyword>
<keyword evidence="5" id="KW-1185">Reference proteome</keyword>
<protein>
    <submittedName>
        <fullName evidence="4">Uncharacterized protein</fullName>
    </submittedName>
</protein>
<gene>
    <name evidence="4" type="ORF">RND81_04G116000</name>
</gene>
<dbReference type="PANTHER" id="PTHR13068:SF3">
    <property type="entry name" value="MITOCHONDRIAL TRANSCRIPTION TERMINATION FACTOR FAMILY PROTEIN"/>
    <property type="match status" value="1"/>
</dbReference>
<dbReference type="GO" id="GO:0006353">
    <property type="term" value="P:DNA-templated transcription termination"/>
    <property type="evidence" value="ECO:0007669"/>
    <property type="project" value="UniProtKB-KW"/>
</dbReference>
<sequence length="603" mass="68841">MLTTNSTTMSITPTSFHHFPPISPKIPLFNNSNFISFHNKYLNQHHQYLKFQSLTKIPLNFYPFHCPPTNPGPIEDDGSELHEGILDILLEAGISMEESMKIALNSPKYAKMLRDGVRDLDELSMWSSYMKEDKNGGNGEMTILPPLSLKEKVKCIAREKGDLGKIPFLESVGLSLSSAVHFARILSSHSLPSLIHKVKYVKELFFSGDDEKIVGKHARRMMLHLSISVDEDVQQTLSFFEKIDARRGGLDMLGCSDASFRYLIESFPRLLLLSVDSHMKPVVKFLENVGVPKERIGNVLLLYPTLLFLNVKEDIKAKSWIFEKTGAMDKVGKMLVKYPWVLSNSVQKNYEEIAAFLETKKVPKDSIDRAITNWPLLLGCSAEKLRPIVEELDELGVRSTKLGKVIATSPQLLLRRNEELWTVVSFLQDMGFDKGSIGKILARCPEIFALRTVTTLQKKLEFLNGFGILKEQHCRVIKKYPEFFVSDIDNTVLPRLRYLMKWGLSQRAVASMVVRFSPILGYSIEEVLKPKLEFLVRTMGKPVKEVLDYPRYFSYSLEKKIRPRFLVLRGRNIDCSLEDMLSKNDEEFASDYLGIERMSVSLR</sequence>
<dbReference type="Pfam" id="PF02536">
    <property type="entry name" value="mTERF"/>
    <property type="match status" value="1"/>
</dbReference>
<keyword evidence="2" id="KW-0804">Transcription</keyword>
<dbReference type="GO" id="GO:0003676">
    <property type="term" value="F:nucleic acid binding"/>
    <property type="evidence" value="ECO:0007669"/>
    <property type="project" value="InterPro"/>
</dbReference>
<dbReference type="Gene3D" id="1.25.70.10">
    <property type="entry name" value="Transcription termination factor 3, mitochondrial"/>
    <property type="match status" value="2"/>
</dbReference>
<name>A0AAW1LDY2_SAPOF</name>
<dbReference type="AlphaFoldDB" id="A0AAW1LDY2"/>
<dbReference type="EMBL" id="JBDFQZ010000004">
    <property type="protein sequence ID" value="KAK9734118.1"/>
    <property type="molecule type" value="Genomic_DNA"/>
</dbReference>